<accession>A0A090DNR3</accession>
<evidence type="ECO:0000313" key="10">
    <source>
        <dbReference type="EMBL" id="CDX15801.1"/>
    </source>
</evidence>
<dbReference type="CDD" id="cd06261">
    <property type="entry name" value="TM_PBP2"/>
    <property type="match status" value="1"/>
</dbReference>
<evidence type="ECO:0000256" key="5">
    <source>
        <dbReference type="ARBA" id="ARBA00022692"/>
    </source>
</evidence>
<reference evidence="10 13" key="2">
    <citation type="submission" date="2014-08" db="EMBL/GenBank/DDBJ databases">
        <authorList>
            <person name="Moulin Lionel"/>
        </authorList>
    </citation>
    <scope>NUCLEOTIDE SEQUENCE [LARGE SCALE GENOMIC DNA]</scope>
</reference>
<keyword evidence="4" id="KW-0997">Cell inner membrane</keyword>
<feature type="transmembrane region" description="Helical" evidence="8">
    <location>
        <begin position="188"/>
        <end position="214"/>
    </location>
</feature>
<dbReference type="Gene3D" id="1.10.3720.10">
    <property type="entry name" value="MetI-like"/>
    <property type="match status" value="1"/>
</dbReference>
<dbReference type="InterPro" id="IPR000515">
    <property type="entry name" value="MetI-like"/>
</dbReference>
<evidence type="ECO:0000313" key="13">
    <source>
        <dbReference type="Proteomes" id="UP000046373"/>
    </source>
</evidence>
<evidence type="ECO:0000313" key="11">
    <source>
        <dbReference type="EMBL" id="CDX32944.1"/>
    </source>
</evidence>
<keyword evidence="3" id="KW-1003">Cell membrane</keyword>
<organism evidence="10 12">
    <name type="scientific">Mesorhizobium plurifarium</name>
    <dbReference type="NCBI Taxonomy" id="69974"/>
    <lineage>
        <taxon>Bacteria</taxon>
        <taxon>Pseudomonadati</taxon>
        <taxon>Pseudomonadota</taxon>
        <taxon>Alphaproteobacteria</taxon>
        <taxon>Hyphomicrobiales</taxon>
        <taxon>Phyllobacteriaceae</taxon>
        <taxon>Mesorhizobium</taxon>
    </lineage>
</organism>
<dbReference type="Proteomes" id="UP000045285">
    <property type="component" value="Unassembled WGS sequence"/>
</dbReference>
<keyword evidence="2 8" id="KW-0813">Transport</keyword>
<evidence type="ECO:0000256" key="1">
    <source>
        <dbReference type="ARBA" id="ARBA00004429"/>
    </source>
</evidence>
<feature type="transmembrane region" description="Helical" evidence="8">
    <location>
        <begin position="100"/>
        <end position="124"/>
    </location>
</feature>
<evidence type="ECO:0000256" key="4">
    <source>
        <dbReference type="ARBA" id="ARBA00022519"/>
    </source>
</evidence>
<comment type="subcellular location">
    <subcellularLocation>
        <location evidence="1">Cell inner membrane</location>
        <topology evidence="1">Multi-pass membrane protein</topology>
    </subcellularLocation>
    <subcellularLocation>
        <location evidence="8">Cell membrane</location>
        <topology evidence="8">Multi-pass membrane protein</topology>
    </subcellularLocation>
</comment>
<dbReference type="PANTHER" id="PTHR43357">
    <property type="entry name" value="INNER MEMBRANE ABC TRANSPORTER PERMEASE PROTEIN YDCV"/>
    <property type="match status" value="1"/>
</dbReference>
<feature type="transmembrane region" description="Helical" evidence="8">
    <location>
        <begin position="130"/>
        <end position="151"/>
    </location>
</feature>
<feature type="transmembrane region" description="Helical" evidence="8">
    <location>
        <begin position="12"/>
        <end position="37"/>
    </location>
</feature>
<dbReference type="GeneID" id="31889646"/>
<dbReference type="Proteomes" id="UP000046373">
    <property type="component" value="Unassembled WGS sequence"/>
</dbReference>
<dbReference type="SUPFAM" id="SSF161098">
    <property type="entry name" value="MetI-like"/>
    <property type="match status" value="1"/>
</dbReference>
<sequence length="265" mass="27892">MLVWSRPGRILIWAVFALLFGVLFLAPLAVILLSSLADQWNGVLPSGLTTEHYSDVVQGAAWKAVKASLVTGFLASALALVSGTWAALALRIQDATLARVLGVLFFIPSAVPSVSVGLGLLVAFSHPPLLLNGTIAIVMVAHFVLISAFTFGNVSAGLARLSPDFEQVASSLGARPAYRLWHVTLPLLTPYLVAAFGLSFALSMGELGATVMVYPPGWVTLPVSIFSLTDRGDVFAGAALTMVLVAVTLILLLGLERVAGRQTRS</sequence>
<dbReference type="PANTHER" id="PTHR43357:SF4">
    <property type="entry name" value="INNER MEMBRANE ABC TRANSPORTER PERMEASE PROTEIN YDCV"/>
    <property type="match status" value="1"/>
</dbReference>
<evidence type="ECO:0000256" key="8">
    <source>
        <dbReference type="RuleBase" id="RU363032"/>
    </source>
</evidence>
<evidence type="ECO:0000313" key="12">
    <source>
        <dbReference type="Proteomes" id="UP000045285"/>
    </source>
</evidence>
<comment type="similarity">
    <text evidence="8">Belongs to the binding-protein-dependent transport system permease family.</text>
</comment>
<reference evidence="12" key="1">
    <citation type="submission" date="2014-08" db="EMBL/GenBank/DDBJ databases">
        <authorList>
            <person name="Moulin L."/>
        </authorList>
    </citation>
    <scope>NUCLEOTIDE SEQUENCE [LARGE SCALE GENOMIC DNA]</scope>
</reference>
<dbReference type="EMBL" id="CCMZ01000012">
    <property type="protein sequence ID" value="CDX15801.1"/>
    <property type="molecule type" value="Genomic_DNA"/>
</dbReference>
<feature type="transmembrane region" description="Helical" evidence="8">
    <location>
        <begin position="67"/>
        <end position="88"/>
    </location>
</feature>
<evidence type="ECO:0000256" key="2">
    <source>
        <dbReference type="ARBA" id="ARBA00022448"/>
    </source>
</evidence>
<dbReference type="Pfam" id="PF00528">
    <property type="entry name" value="BPD_transp_1"/>
    <property type="match status" value="1"/>
</dbReference>
<evidence type="ECO:0000256" key="7">
    <source>
        <dbReference type="ARBA" id="ARBA00023136"/>
    </source>
</evidence>
<dbReference type="STRING" id="69974.MPLDJ20_150363"/>
<evidence type="ECO:0000259" key="9">
    <source>
        <dbReference type="PROSITE" id="PS50928"/>
    </source>
</evidence>
<keyword evidence="7 8" id="KW-0472">Membrane</keyword>
<proteinExistence type="inferred from homology"/>
<dbReference type="GO" id="GO:0055085">
    <property type="term" value="P:transmembrane transport"/>
    <property type="evidence" value="ECO:0007669"/>
    <property type="project" value="InterPro"/>
</dbReference>
<keyword evidence="5 8" id="KW-0812">Transmembrane</keyword>
<evidence type="ECO:0000256" key="3">
    <source>
        <dbReference type="ARBA" id="ARBA00022475"/>
    </source>
</evidence>
<dbReference type="GO" id="GO:0005886">
    <property type="term" value="C:plasma membrane"/>
    <property type="evidence" value="ECO:0007669"/>
    <property type="project" value="UniProtKB-SubCell"/>
</dbReference>
<keyword evidence="12" id="KW-1185">Reference proteome</keyword>
<dbReference type="PROSITE" id="PS50928">
    <property type="entry name" value="ABC_TM1"/>
    <property type="match status" value="1"/>
</dbReference>
<evidence type="ECO:0000256" key="6">
    <source>
        <dbReference type="ARBA" id="ARBA00022989"/>
    </source>
</evidence>
<dbReference type="InterPro" id="IPR035906">
    <property type="entry name" value="MetI-like_sf"/>
</dbReference>
<feature type="domain" description="ABC transmembrane type-1" evidence="9">
    <location>
        <begin position="65"/>
        <end position="253"/>
    </location>
</feature>
<protein>
    <submittedName>
        <fullName evidence="10">Putative 2-aminoethylphosphonate transport system permease protein PhnV</fullName>
    </submittedName>
</protein>
<keyword evidence="6 8" id="KW-1133">Transmembrane helix</keyword>
<dbReference type="EMBL" id="CCNB01000007">
    <property type="protein sequence ID" value="CDX32944.1"/>
    <property type="molecule type" value="Genomic_DNA"/>
</dbReference>
<gene>
    <name evidence="10" type="primary">phnV</name>
    <name evidence="10" type="ORF">MPL3356_20054</name>
    <name evidence="11" type="ORF">MPLDJ20_150363</name>
</gene>
<name>A0A090DNR3_MESPL</name>
<dbReference type="AlphaFoldDB" id="A0A090DNR3"/>
<feature type="transmembrane region" description="Helical" evidence="8">
    <location>
        <begin position="234"/>
        <end position="255"/>
    </location>
</feature>